<protein>
    <submittedName>
        <fullName evidence="1">Uncharacterized protein</fullName>
    </submittedName>
</protein>
<dbReference type="Gene3D" id="3.40.50.150">
    <property type="entry name" value="Vaccinia Virus protein VP39"/>
    <property type="match status" value="1"/>
</dbReference>
<dbReference type="RefSeq" id="WP_198883316.1">
    <property type="nucleotide sequence ID" value="NZ_JAEKJA010000015.1"/>
</dbReference>
<dbReference type="InterPro" id="IPR029063">
    <property type="entry name" value="SAM-dependent_MTases_sf"/>
</dbReference>
<dbReference type="SUPFAM" id="SSF53335">
    <property type="entry name" value="S-adenosyl-L-methionine-dependent methyltransferases"/>
    <property type="match status" value="1"/>
</dbReference>
<dbReference type="Pfam" id="PF12692">
    <property type="entry name" value="Methyltransf_17"/>
    <property type="match status" value="1"/>
</dbReference>
<reference evidence="1" key="1">
    <citation type="submission" date="2020-12" db="EMBL/GenBank/DDBJ databases">
        <title>Bacterial taxonomy.</title>
        <authorList>
            <person name="Pan X."/>
        </authorList>
    </citation>
    <scope>NUCLEOTIDE SEQUENCE</scope>
    <source>
        <strain evidence="1">B2012</strain>
    </source>
</reference>
<gene>
    <name evidence="1" type="ORF">JCR33_17010</name>
</gene>
<organism evidence="1 2">
    <name type="scientific">Acuticoccus mangrovi</name>
    <dbReference type="NCBI Taxonomy" id="2796142"/>
    <lineage>
        <taxon>Bacteria</taxon>
        <taxon>Pseudomonadati</taxon>
        <taxon>Pseudomonadota</taxon>
        <taxon>Alphaproteobacteria</taxon>
        <taxon>Hyphomicrobiales</taxon>
        <taxon>Amorphaceae</taxon>
        <taxon>Acuticoccus</taxon>
    </lineage>
</organism>
<dbReference type="AlphaFoldDB" id="A0A934IRP2"/>
<dbReference type="EMBL" id="JAEKJA010000015">
    <property type="protein sequence ID" value="MBJ3777410.1"/>
    <property type="molecule type" value="Genomic_DNA"/>
</dbReference>
<evidence type="ECO:0000313" key="2">
    <source>
        <dbReference type="Proteomes" id="UP000609531"/>
    </source>
</evidence>
<sequence length="163" mass="17380">MSRLDSFIRRMSAQRLLLDAAAERLVGIDGPIIDLGIGAGRTYDHLVALFPDREVFAFDNFVQAAVGVLPDAHHMVIGEIRDTLPASLPRLGRRAALIHNDLGSADAVGNAAIGGWLAPAILAVARPDAIIVTSFVLPFDKAVSLPLPDGVAPGRYHLFQLTV</sequence>
<comment type="caution">
    <text evidence="1">The sequence shown here is derived from an EMBL/GenBank/DDBJ whole genome shotgun (WGS) entry which is preliminary data.</text>
</comment>
<keyword evidence="2" id="KW-1185">Reference proteome</keyword>
<proteinExistence type="predicted"/>
<dbReference type="Proteomes" id="UP000609531">
    <property type="component" value="Unassembled WGS sequence"/>
</dbReference>
<dbReference type="InterPro" id="IPR025690">
    <property type="entry name" value="Methyltransf_put"/>
</dbReference>
<name>A0A934IRP2_9HYPH</name>
<accession>A0A934IRP2</accession>
<evidence type="ECO:0000313" key="1">
    <source>
        <dbReference type="EMBL" id="MBJ3777410.1"/>
    </source>
</evidence>